<reference evidence="4" key="1">
    <citation type="submission" date="2014-02" db="EMBL/GenBank/DDBJ databases">
        <authorList>
            <person name="Madsen J."/>
        </authorList>
    </citation>
    <scope>NUCLEOTIDE SEQUENCE</scope>
    <source>
        <strain evidence="4">China:Guangxi</strain>
    </source>
</reference>
<sequence length="85" mass="9307">MGACTSMLSSNSKVSANSQTPGTSTLLTPTPLHNTTPISNQQSPRPMSRPTLRRTKILLTVESSRSTEEVLEEVSKRLTMLTPRH</sequence>
<keyword evidence="2" id="KW-0945">Host-virus interaction</keyword>
<accession>A0A023T684</accession>
<feature type="compositionally biased region" description="Polar residues" evidence="3">
    <location>
        <begin position="1"/>
        <end position="19"/>
    </location>
</feature>
<dbReference type="EMBL" id="KJ476511">
    <property type="protein sequence ID" value="AHX84140.1"/>
    <property type="molecule type" value="Genomic_DNA"/>
</dbReference>
<evidence type="ECO:0000313" key="4">
    <source>
        <dbReference type="EMBL" id="AHX84140.1"/>
    </source>
</evidence>
<evidence type="ECO:0000256" key="1">
    <source>
        <dbReference type="ARBA" id="ARBA00008996"/>
    </source>
</evidence>
<comment type="similarity">
    <text evidence="1">Belongs to the geminiviridae protein AC4/C4 family.</text>
</comment>
<dbReference type="InterPro" id="IPR002488">
    <property type="entry name" value="Gemini_C4"/>
</dbReference>
<proteinExistence type="inferred from homology"/>
<evidence type="ECO:0000256" key="2">
    <source>
        <dbReference type="ARBA" id="ARBA00022581"/>
    </source>
</evidence>
<protein>
    <submittedName>
        <fullName evidence="4">AC4</fullName>
    </submittedName>
</protein>
<name>A0A023T684_9GEMI</name>
<reference evidence="4" key="2">
    <citation type="journal article" date="2017" name="Plant Dis.">
        <title>Diversity of Sweepoviruses Infecting Sweet Potato in China.</title>
        <authorList>
            <person name="Liu Q."/>
            <person name="Wang Y."/>
            <person name="Zhang Z."/>
            <person name="Lv H."/>
            <person name="Qiao Q."/>
            <person name="Qin Y."/>
            <person name="Zhang D."/>
            <person name="Tian Y."/>
            <person name="Wang S."/>
            <person name="Li J."/>
        </authorList>
    </citation>
    <scope>NUCLEOTIDE SEQUENCE</scope>
    <source>
        <strain evidence="4">China:Guangxi</strain>
    </source>
</reference>
<organism evidence="4">
    <name type="scientific">Sweet potato leaf curl China Sichuan virus</name>
    <dbReference type="NCBI Taxonomy" id="1295014"/>
    <lineage>
        <taxon>Viruses</taxon>
        <taxon>Monodnaviria</taxon>
        <taxon>Shotokuvirae</taxon>
        <taxon>Cressdnaviricota</taxon>
        <taxon>Repensiviricetes</taxon>
        <taxon>Geplafuvirales</taxon>
        <taxon>Geminiviridae</taxon>
        <taxon>Begomovirus</taxon>
    </lineage>
</organism>
<feature type="region of interest" description="Disordered" evidence="3">
    <location>
        <begin position="1"/>
        <end position="52"/>
    </location>
</feature>
<dbReference type="Pfam" id="PF01492">
    <property type="entry name" value="Gemini_C4"/>
    <property type="match status" value="1"/>
</dbReference>
<feature type="compositionally biased region" description="Low complexity" evidence="3">
    <location>
        <begin position="20"/>
        <end position="37"/>
    </location>
</feature>
<evidence type="ECO:0000256" key="3">
    <source>
        <dbReference type="SAM" id="MobiDB-lite"/>
    </source>
</evidence>